<evidence type="ECO:0000313" key="6">
    <source>
        <dbReference type="Proteomes" id="UP001138661"/>
    </source>
</evidence>
<dbReference type="GO" id="GO:0003677">
    <property type="term" value="F:DNA binding"/>
    <property type="evidence" value="ECO:0007669"/>
    <property type="project" value="UniProtKB-KW"/>
</dbReference>
<dbReference type="PANTHER" id="PTHR46577">
    <property type="entry name" value="HTH-TYPE TRANSCRIPTIONAL REGULATORY PROTEIN GABR"/>
    <property type="match status" value="1"/>
</dbReference>
<organism evidence="5 6">
    <name type="scientific">Roseobacter insulae</name>
    <dbReference type="NCBI Taxonomy" id="2859783"/>
    <lineage>
        <taxon>Bacteria</taxon>
        <taxon>Pseudomonadati</taxon>
        <taxon>Pseudomonadota</taxon>
        <taxon>Alphaproteobacteria</taxon>
        <taxon>Rhodobacterales</taxon>
        <taxon>Roseobacteraceae</taxon>
        <taxon>Roseobacter</taxon>
    </lineage>
</organism>
<evidence type="ECO:0000313" key="5">
    <source>
        <dbReference type="EMBL" id="MBW4707413.1"/>
    </source>
</evidence>
<keyword evidence="3" id="KW-0804">Transcription</keyword>
<dbReference type="InterPro" id="IPR000524">
    <property type="entry name" value="Tscrpt_reg_HTH_GntR"/>
</dbReference>
<dbReference type="CDD" id="cd00609">
    <property type="entry name" value="AAT_like"/>
    <property type="match status" value="1"/>
</dbReference>
<dbReference type="AlphaFoldDB" id="A0A9X1K1E7"/>
<keyword evidence="1" id="KW-0805">Transcription regulation</keyword>
<keyword evidence="6" id="KW-1185">Reference proteome</keyword>
<dbReference type="PANTHER" id="PTHR46577:SF1">
    <property type="entry name" value="HTH-TYPE TRANSCRIPTIONAL REGULATORY PROTEIN GABR"/>
    <property type="match status" value="1"/>
</dbReference>
<evidence type="ECO:0000256" key="3">
    <source>
        <dbReference type="ARBA" id="ARBA00023163"/>
    </source>
</evidence>
<evidence type="ECO:0000259" key="4">
    <source>
        <dbReference type="PROSITE" id="PS50949"/>
    </source>
</evidence>
<dbReference type="SMART" id="SM00345">
    <property type="entry name" value="HTH_GNTR"/>
    <property type="match status" value="1"/>
</dbReference>
<dbReference type="GO" id="GO:0030170">
    <property type="term" value="F:pyridoxal phosphate binding"/>
    <property type="evidence" value="ECO:0007669"/>
    <property type="project" value="InterPro"/>
</dbReference>
<dbReference type="Pfam" id="PF00155">
    <property type="entry name" value="Aminotran_1_2"/>
    <property type="match status" value="1"/>
</dbReference>
<dbReference type="EMBL" id="JAHXDN010000002">
    <property type="protein sequence ID" value="MBW4707413.1"/>
    <property type="molecule type" value="Genomic_DNA"/>
</dbReference>
<accession>A0A9X1K1E7</accession>
<reference evidence="5" key="1">
    <citation type="submission" date="2021-07" db="EMBL/GenBank/DDBJ databases">
        <title>Roseobacter insulae sp. nov., isolated from a tidal flat.</title>
        <authorList>
            <person name="Park S."/>
            <person name="Yoon J.-H."/>
        </authorList>
    </citation>
    <scope>NUCLEOTIDE SEQUENCE</scope>
    <source>
        <strain evidence="5">YSTF-M11</strain>
    </source>
</reference>
<dbReference type="RefSeq" id="WP_219500260.1">
    <property type="nucleotide sequence ID" value="NZ_JAHXDN010000002.1"/>
</dbReference>
<dbReference type="CDD" id="cd07377">
    <property type="entry name" value="WHTH_GntR"/>
    <property type="match status" value="1"/>
</dbReference>
<dbReference type="InterPro" id="IPR051446">
    <property type="entry name" value="HTH_trans_reg/aminotransferase"/>
</dbReference>
<keyword evidence="5" id="KW-0808">Transferase</keyword>
<protein>
    <submittedName>
        <fullName evidence="5">PLP-dependent aminotransferase family protein</fullName>
    </submittedName>
</protein>
<comment type="caution">
    <text evidence="5">The sequence shown here is derived from an EMBL/GenBank/DDBJ whole genome shotgun (WGS) entry which is preliminary data.</text>
</comment>
<evidence type="ECO:0000256" key="2">
    <source>
        <dbReference type="ARBA" id="ARBA00023125"/>
    </source>
</evidence>
<feature type="domain" description="HTH gntR-type" evidence="4">
    <location>
        <begin position="27"/>
        <end position="95"/>
    </location>
</feature>
<keyword evidence="5" id="KW-0032">Aminotransferase</keyword>
<name>A0A9X1K1E7_9RHOB</name>
<dbReference type="InterPro" id="IPR004839">
    <property type="entry name" value="Aminotransferase_I/II_large"/>
</dbReference>
<evidence type="ECO:0000256" key="1">
    <source>
        <dbReference type="ARBA" id="ARBA00023015"/>
    </source>
</evidence>
<gene>
    <name evidence="5" type="ORF">KX928_06405</name>
</gene>
<dbReference type="GO" id="GO:0003700">
    <property type="term" value="F:DNA-binding transcription factor activity"/>
    <property type="evidence" value="ECO:0007669"/>
    <property type="project" value="InterPro"/>
</dbReference>
<sequence>MANIEQKLQSNLDAKLFALTLDRRAPKPLHLQLADALRDIILSGGALSGARLPASRGLAGELSVSRMTVTTAYDQLLGEGYLSARRGGGTFVADHLPHLAPPRGVKPRLPQRSADWRPFQPGLPDWALFPHRIWARHLERSWRAPAPGLLAQPDPLGWFPLRAAISEHLSAWRGLECDPEQVVITGGAWDAFDIVFRAILAPGQNVAVEDPGWSPLRHMLTRSDITPVPIRVGTDGLDAHDIARDIAAAVVTPSRHFPTGVSMSLARRVTLLDWARSTRALIVEDDYDSEFRYQGQPLPSLSGLDGLRNTLYLGSFSKLLSPALRIGYLVVPTAQIDPVRSYLSLTGSRASLVPQPALATFMDSGEFATHLRRMRRTYAKRQACLVSALAPLADDLVVTPDPSGMHLCCPLAPALADIATDKDVSELGAAHGLTVRALSSHAVLPDPPQGVLLGYAAFDEDALRESAEVLTGLIRQVHVR</sequence>
<proteinExistence type="predicted"/>
<dbReference type="PROSITE" id="PS50949">
    <property type="entry name" value="HTH_GNTR"/>
    <property type="match status" value="1"/>
</dbReference>
<dbReference type="GO" id="GO:0008483">
    <property type="term" value="F:transaminase activity"/>
    <property type="evidence" value="ECO:0007669"/>
    <property type="project" value="UniProtKB-KW"/>
</dbReference>
<dbReference type="Pfam" id="PF00392">
    <property type="entry name" value="GntR"/>
    <property type="match status" value="1"/>
</dbReference>
<dbReference type="Proteomes" id="UP001138661">
    <property type="component" value="Unassembled WGS sequence"/>
</dbReference>
<keyword evidence="2" id="KW-0238">DNA-binding</keyword>